<dbReference type="GO" id="GO:0008237">
    <property type="term" value="F:metallopeptidase activity"/>
    <property type="evidence" value="ECO:0007669"/>
    <property type="project" value="InterPro"/>
</dbReference>
<dbReference type="OrthoDB" id="903507at2"/>
<name>A0A4Q5LUY9_9BACT</name>
<feature type="chain" id="PRO_5020770962" evidence="1">
    <location>
        <begin position="20"/>
        <end position="1857"/>
    </location>
</feature>
<dbReference type="Pfam" id="PF18962">
    <property type="entry name" value="Por_Secre_tail"/>
    <property type="match status" value="1"/>
</dbReference>
<keyword evidence="1" id="KW-0732">Signal</keyword>
<accession>A0A4Q5LUY9</accession>
<sequence length="1857" mass="205487">MKKLFYLLVLLLPVFNSLAQDPWCTTKAPTQSQKGIFLQQFQLQETMRARKGEETVTNVALKIHLLSKSDGSMELFDNDIKELMDSLNMHFIDAKIQFYLCGGIDYINDGTFYKFDTRSESAFCKVHDVDNAINLYLVKEFTDPGLGGYAYFPNSDKKTNRIFCAYKNRTDLITKILPHEMGHYFGLLHTFQDAGWEGYSEVVSRGEKANCAYRGDLLCDTPADPYGSVISDIKNCEFSSNYVDVNGDRYSPQIGNLMSYYRGCGNFFTPGQIGMIKTGLLVRLIQDNNRANAYSIDCEGVNSNQIVTKDIYLDGVRKTQEGWVRICVEKPFVITFNATGNFKSDNEFKATLISSRRNFSAEIGSGKGNEITCKIPKDFPVDLAYCYIQVTSTSPAISSSFSSFAIYGNKIPTAEISGNYNIFENEEIAVPIKLSGGIVQMRLNNNDFREFGVDPNPKLYFRQQKSTTISFTRVWNECGDGVGKGQIELNVIPKPVARNFSIGNISGTYLCEGKPMMLSIKADGIFNQFNTFKLFLSDKDGNNFKEIAHNTTTGGVLELKVPEGMPVGDNYRIKVVSSNPAIESISQDLSVQAKAIAVLSGDTTIYNGQKAQLQIHLLGKKPFTLVTSQGDSLISAENFFQWQVSPTEDKVFSLKSVSNEACGNGTVQGNAAVKVNYGLRTSTLNFPFVCAGSEIKIPYEVQDGVVMENEYMIQLSDKTGKNFTTIGNSSKNPLTAVIPADIPEGSNYRVRVVSKSGAYIGSESNEFEIRQKPSAFLEGSLVGNKGTKANLTVKLTGGGPWNVALKSEEGISTISTTQNPTLIPVTLGNSTTYTLETISNACGTGQSYGQAVSNVREKVENYCVPFVSANQQLPYGRITRVRLTDMDGRMLLNSFDIKMGVRNYTDNTAMVANLKPGGSYNYDIISSDGGSETNFWSDNYYYIVAWIDYDQNGRFDRNETFVENALEYSWAKFTVPENAKRGLTRMRVRTYREDPESVLNNACASIYGGETEDYTINITDDAPNYSAEIKFDERALCKVKEYEFPFEVTGTFAHDNTFRVALYNGFGNFLGYIGEGKTSPIKIKFPTDIPVGANYKLKLVASAPYYEGIFTKAFRINDTPTATLSGNQRAYFGQAMPLNILLEGGADWSYSVGNGVNNGGGGMFNASQNKLIIDYPGEASYLTPTPGIYDFKMNRVINTACGDGKVQGSARLEVLEPDPSAVYISKIKTQFSGWMFTQAIYRCKDYNYSSRISFETKGIFDKDNYFTCHLISPDDKFVAVVGYAKTNELYLDIPPNIDGYGYKVKVISSAPYSESPLSMPFAIMAKPAANISGYSEILPGEQATIQLSLTGREPWDITLSDGTSIVTGIPVQSLKVSPASTQVYTINRLYAYPCIGETSGSATVKVLKPRATGLRVQQPNEICIGGNMVLGFQSNGTFRERNHFKVVLSDNSGARFKDMETKLINDSTLYFSIPTTVPPGDDYKIKLISTSPYLESDITNTFRLRPVSTATISSEVKSVYEKATIRLRVDFTGDAPYTIELSDGRHYENITQNPYFIDLKATVGIDKYTIKRVSNSCGQGKTSGIVTLNIMPLPVITTQPLSINSVCAGNRIFVPYIISNGEFQADNVFKVDLFDVSNNSWRVLETTMKNDSLFAVIPLNLSGGTYTVRVNGTSPSIIGSLSDSRFTVRTYPVGNISGKTSVMEGDSASFLLTLSGDSPWTIRLSNGTELKDVTSSNFPISFIPQKSETLTITSVRNICGEGSFTGQAAFVVHKLEDIENLVKIYPIPFQQETRLYIDEALLKQAAYYTVTDILGRVILTRTFESTQTPIDLSFYPAGIYYTRISTSKKQFFRKIVK</sequence>
<dbReference type="InterPro" id="IPR024079">
    <property type="entry name" value="MetalloPept_cat_dom_sf"/>
</dbReference>
<gene>
    <name evidence="5" type="ORF">EWM59_22520</name>
</gene>
<evidence type="ECO:0000256" key="1">
    <source>
        <dbReference type="SAM" id="SignalP"/>
    </source>
</evidence>
<feature type="domain" description="Secretion system C-terminal sorting" evidence="3">
    <location>
        <begin position="1784"/>
        <end position="1856"/>
    </location>
</feature>
<evidence type="ECO:0000313" key="6">
    <source>
        <dbReference type="Proteomes" id="UP000293162"/>
    </source>
</evidence>
<evidence type="ECO:0000313" key="5">
    <source>
        <dbReference type="EMBL" id="RYU93355.1"/>
    </source>
</evidence>
<dbReference type="InterPro" id="IPR045474">
    <property type="entry name" value="GEVED"/>
</dbReference>
<dbReference type="Proteomes" id="UP000293162">
    <property type="component" value="Unassembled WGS sequence"/>
</dbReference>
<dbReference type="EMBL" id="SEWF01000047">
    <property type="protein sequence ID" value="RYU93355.1"/>
    <property type="molecule type" value="Genomic_DNA"/>
</dbReference>
<keyword evidence="6" id="KW-1185">Reference proteome</keyword>
<feature type="domain" description="Peptidase M43 pregnancy-associated plasma-A" evidence="2">
    <location>
        <begin position="126"/>
        <end position="277"/>
    </location>
</feature>
<dbReference type="Pfam" id="PF05572">
    <property type="entry name" value="Peptidase_M43"/>
    <property type="match status" value="1"/>
</dbReference>
<evidence type="ECO:0000259" key="3">
    <source>
        <dbReference type="Pfam" id="PF18962"/>
    </source>
</evidence>
<proteinExistence type="predicted"/>
<dbReference type="NCBIfam" id="TIGR04183">
    <property type="entry name" value="Por_Secre_tail"/>
    <property type="match status" value="1"/>
</dbReference>
<evidence type="ECO:0000259" key="4">
    <source>
        <dbReference type="Pfam" id="PF20009"/>
    </source>
</evidence>
<dbReference type="Gene3D" id="3.40.390.10">
    <property type="entry name" value="Collagenase (Catalytic Domain)"/>
    <property type="match status" value="1"/>
</dbReference>
<dbReference type="RefSeq" id="WP_130023512.1">
    <property type="nucleotide sequence ID" value="NZ_SEWF01000047.1"/>
</dbReference>
<evidence type="ECO:0000259" key="2">
    <source>
        <dbReference type="Pfam" id="PF05572"/>
    </source>
</evidence>
<comment type="caution">
    <text evidence="5">The sequence shown here is derived from an EMBL/GenBank/DDBJ whole genome shotgun (WGS) entry which is preliminary data.</text>
</comment>
<protein>
    <submittedName>
        <fullName evidence="5">T9SS type A sorting domain-containing protein</fullName>
    </submittedName>
</protein>
<organism evidence="5 6">
    <name type="scientific">Emticicia agri</name>
    <dbReference type="NCBI Taxonomy" id="2492393"/>
    <lineage>
        <taxon>Bacteria</taxon>
        <taxon>Pseudomonadati</taxon>
        <taxon>Bacteroidota</taxon>
        <taxon>Cytophagia</taxon>
        <taxon>Cytophagales</taxon>
        <taxon>Leadbetterellaceae</taxon>
        <taxon>Emticicia</taxon>
    </lineage>
</organism>
<dbReference type="InterPro" id="IPR008754">
    <property type="entry name" value="Peptidase_M43"/>
</dbReference>
<dbReference type="SUPFAM" id="SSF55486">
    <property type="entry name" value="Metalloproteases ('zincins'), catalytic domain"/>
    <property type="match status" value="1"/>
</dbReference>
<feature type="signal peptide" evidence="1">
    <location>
        <begin position="1"/>
        <end position="19"/>
    </location>
</feature>
<reference evidence="5 6" key="1">
    <citation type="submission" date="2019-02" db="EMBL/GenBank/DDBJ databases">
        <title>Bacterial novel species Emticicia sp. 17J42-9 isolated from soil.</title>
        <authorList>
            <person name="Jung H.-Y."/>
        </authorList>
    </citation>
    <scope>NUCLEOTIDE SEQUENCE [LARGE SCALE GENOMIC DNA]</scope>
    <source>
        <strain evidence="5 6">17J42-9</strain>
    </source>
</reference>
<feature type="domain" description="GEVED" evidence="4">
    <location>
        <begin position="942"/>
        <end position="1017"/>
    </location>
</feature>
<dbReference type="InterPro" id="IPR026444">
    <property type="entry name" value="Secre_tail"/>
</dbReference>
<dbReference type="Pfam" id="PF20009">
    <property type="entry name" value="GEVED"/>
    <property type="match status" value="1"/>
</dbReference>